<dbReference type="Proteomes" id="UP001166585">
    <property type="component" value="Unassembled WGS sequence"/>
</dbReference>
<dbReference type="Pfam" id="PF11684">
    <property type="entry name" value="DUF3280"/>
    <property type="match status" value="1"/>
</dbReference>
<dbReference type="EMBL" id="JAHCQH010000004">
    <property type="protein sequence ID" value="MBS9475563.1"/>
    <property type="molecule type" value="Genomic_DNA"/>
</dbReference>
<gene>
    <name evidence="1" type="ORF">KIP89_00380</name>
</gene>
<dbReference type="InterPro" id="IPR021698">
    <property type="entry name" value="DUF3280"/>
</dbReference>
<protein>
    <submittedName>
        <fullName evidence="1">DUF2380 domain-containing protein</fullName>
    </submittedName>
</protein>
<reference evidence="1" key="1">
    <citation type="submission" date="2021-05" db="EMBL/GenBank/DDBJ databases">
        <authorList>
            <person name="Sun Q."/>
            <person name="Inoue M."/>
        </authorList>
    </citation>
    <scope>NUCLEOTIDE SEQUENCE</scope>
    <source>
        <strain evidence="1">VKM B-3255</strain>
    </source>
</reference>
<accession>A0ABS5R1L3</accession>
<sequence>MRYCIRPVTWLLLPVECASNFCRGDWNGTAYHARFPWGSAAREGAVVVCAFRASSCDTAPVAAAPVPCRAVSGAASVILLCALLLGVTLAPAVARAGVPVLAVAEIGLVNFSGEGSDAAEDEARGHAVTAAIIREAGEGGNLVVVPLACKGTCNFDAAGVEALRRRAHAAGASHVLVGSVRRIGAAVALLRVSVLDTGSGQMTMDRMLSFRGDSDTGWAYAASFVAREVAEALLPPPAP</sequence>
<comment type="caution">
    <text evidence="1">The sequence shown here is derived from an EMBL/GenBank/DDBJ whole genome shotgun (WGS) entry which is preliminary data.</text>
</comment>
<organism evidence="1 2">
    <name type="scientific">Ancylobacter radicis</name>
    <dbReference type="NCBI Taxonomy" id="2836179"/>
    <lineage>
        <taxon>Bacteria</taxon>
        <taxon>Pseudomonadati</taxon>
        <taxon>Pseudomonadota</taxon>
        <taxon>Alphaproteobacteria</taxon>
        <taxon>Hyphomicrobiales</taxon>
        <taxon>Xanthobacteraceae</taxon>
        <taxon>Ancylobacter</taxon>
    </lineage>
</organism>
<evidence type="ECO:0000313" key="2">
    <source>
        <dbReference type="Proteomes" id="UP001166585"/>
    </source>
</evidence>
<evidence type="ECO:0000313" key="1">
    <source>
        <dbReference type="EMBL" id="MBS9475563.1"/>
    </source>
</evidence>
<keyword evidence="2" id="KW-1185">Reference proteome</keyword>
<name>A0ABS5R1L3_9HYPH</name>
<proteinExistence type="predicted"/>